<dbReference type="EMBL" id="FQWQ01000002">
    <property type="protein sequence ID" value="SHH18456.1"/>
    <property type="molecule type" value="Genomic_DNA"/>
</dbReference>
<gene>
    <name evidence="2" type="ORF">SAMN04488109_3055</name>
</gene>
<feature type="transmembrane region" description="Helical" evidence="1">
    <location>
        <begin position="152"/>
        <end position="177"/>
    </location>
</feature>
<keyword evidence="1" id="KW-1133">Transmembrane helix</keyword>
<sequence>MKTVKFFLLWIAMTVVMVIAWSVGSVLGNAVTQTAPPPVEDPASVGMSVLLVCLINALLWSIFFWSTRAFVGLPKGVAVLLYLFGTQFFLMQMETFFFASSLGISPGQVISILVAGLVMVAATGAFGLWLTRKLAPTQTQMRFKPEVRNWRGMVAPMLVMSVLVYPFLYEIFGYYVAWQNEHLRLFYSHSTELKSFFTQLPSFFSEGIYFFQVLRGMIWVAISIPVVLLLGQNKFFPYLLMGLLSALPAIQLFIPNPYMPADIAMTHFVETFSSNFIWGLLIVYVTNRSVAERKIMPAEPIAQT</sequence>
<keyword evidence="1" id="KW-0472">Membrane</keyword>
<feature type="transmembrane region" description="Helical" evidence="1">
    <location>
        <begin position="235"/>
        <end position="254"/>
    </location>
</feature>
<organism evidence="2 3">
    <name type="scientific">Chryseolinea serpens</name>
    <dbReference type="NCBI Taxonomy" id="947013"/>
    <lineage>
        <taxon>Bacteria</taxon>
        <taxon>Pseudomonadati</taxon>
        <taxon>Bacteroidota</taxon>
        <taxon>Cytophagia</taxon>
        <taxon>Cytophagales</taxon>
        <taxon>Fulvivirgaceae</taxon>
        <taxon>Chryseolinea</taxon>
    </lineage>
</organism>
<dbReference type="Proteomes" id="UP000184212">
    <property type="component" value="Unassembled WGS sequence"/>
</dbReference>
<feature type="transmembrane region" description="Helical" evidence="1">
    <location>
        <begin position="7"/>
        <end position="31"/>
    </location>
</feature>
<dbReference type="AlphaFoldDB" id="A0A1M5QX43"/>
<protein>
    <submittedName>
        <fullName evidence="2">Uncharacterized protein</fullName>
    </submittedName>
</protein>
<evidence type="ECO:0000256" key="1">
    <source>
        <dbReference type="SAM" id="Phobius"/>
    </source>
</evidence>
<feature type="transmembrane region" description="Helical" evidence="1">
    <location>
        <begin position="266"/>
        <end position="286"/>
    </location>
</feature>
<feature type="transmembrane region" description="Helical" evidence="1">
    <location>
        <begin position="110"/>
        <end position="131"/>
    </location>
</feature>
<keyword evidence="3" id="KW-1185">Reference proteome</keyword>
<evidence type="ECO:0000313" key="3">
    <source>
        <dbReference type="Proteomes" id="UP000184212"/>
    </source>
</evidence>
<feature type="transmembrane region" description="Helical" evidence="1">
    <location>
        <begin position="77"/>
        <end position="98"/>
    </location>
</feature>
<dbReference type="RefSeq" id="WP_073135637.1">
    <property type="nucleotide sequence ID" value="NZ_FQWQ01000002.1"/>
</dbReference>
<keyword evidence="1" id="KW-0812">Transmembrane</keyword>
<name>A0A1M5QX43_9BACT</name>
<feature type="transmembrane region" description="Helical" evidence="1">
    <location>
        <begin position="208"/>
        <end position="228"/>
    </location>
</feature>
<feature type="transmembrane region" description="Helical" evidence="1">
    <location>
        <begin position="43"/>
        <end position="65"/>
    </location>
</feature>
<evidence type="ECO:0000313" key="2">
    <source>
        <dbReference type="EMBL" id="SHH18456.1"/>
    </source>
</evidence>
<dbReference type="OrthoDB" id="1908465at2"/>
<reference evidence="2 3" key="1">
    <citation type="submission" date="2016-11" db="EMBL/GenBank/DDBJ databases">
        <authorList>
            <person name="Jaros S."/>
            <person name="Januszkiewicz K."/>
            <person name="Wedrychowicz H."/>
        </authorList>
    </citation>
    <scope>NUCLEOTIDE SEQUENCE [LARGE SCALE GENOMIC DNA]</scope>
    <source>
        <strain evidence="2 3">DSM 24574</strain>
    </source>
</reference>
<accession>A0A1M5QX43</accession>
<proteinExistence type="predicted"/>